<gene>
    <name evidence="2" type="ORF">OD750_023975</name>
</gene>
<evidence type="ECO:0000259" key="1">
    <source>
        <dbReference type="Pfam" id="PF12697"/>
    </source>
</evidence>
<dbReference type="SUPFAM" id="SSF53474">
    <property type="entry name" value="alpha/beta-Hydrolases"/>
    <property type="match status" value="1"/>
</dbReference>
<keyword evidence="2" id="KW-0378">Hydrolase</keyword>
<keyword evidence="3" id="KW-1185">Reference proteome</keyword>
<dbReference type="RefSeq" id="WP_263545224.1">
    <property type="nucleotide sequence ID" value="NZ_JAOVZO020000020.1"/>
</dbReference>
<dbReference type="Proteomes" id="UP001139971">
    <property type="component" value="Unassembled WGS sequence"/>
</dbReference>
<proteinExistence type="predicted"/>
<name>A0A9X4BJZ0_9GAMM</name>
<dbReference type="Gene3D" id="3.40.50.1820">
    <property type="entry name" value="alpha/beta hydrolase"/>
    <property type="match status" value="1"/>
</dbReference>
<dbReference type="InterPro" id="IPR000073">
    <property type="entry name" value="AB_hydrolase_1"/>
</dbReference>
<dbReference type="GO" id="GO:0016787">
    <property type="term" value="F:hydrolase activity"/>
    <property type="evidence" value="ECO:0007669"/>
    <property type="project" value="UniProtKB-KW"/>
</dbReference>
<dbReference type="EMBL" id="JAOVZO020000020">
    <property type="protein sequence ID" value="MDC8015596.1"/>
    <property type="molecule type" value="Genomic_DNA"/>
</dbReference>
<reference evidence="2" key="1">
    <citation type="submission" date="2023-02" db="EMBL/GenBank/DDBJ databases">
        <title>Tahibacter soli sp. nov. isolated from soil.</title>
        <authorList>
            <person name="Baek J.H."/>
            <person name="Lee J.K."/>
            <person name="Choi D.G."/>
            <person name="Jeon C.O."/>
        </authorList>
    </citation>
    <scope>NUCLEOTIDE SEQUENCE</scope>
    <source>
        <strain evidence="2">BL</strain>
    </source>
</reference>
<evidence type="ECO:0000313" key="2">
    <source>
        <dbReference type="EMBL" id="MDC8015596.1"/>
    </source>
</evidence>
<comment type="caution">
    <text evidence="2">The sequence shown here is derived from an EMBL/GenBank/DDBJ whole genome shotgun (WGS) entry which is preliminary data.</text>
</comment>
<organism evidence="2 3">
    <name type="scientific">Tahibacter soli</name>
    <dbReference type="NCBI Taxonomy" id="2983605"/>
    <lineage>
        <taxon>Bacteria</taxon>
        <taxon>Pseudomonadati</taxon>
        <taxon>Pseudomonadota</taxon>
        <taxon>Gammaproteobacteria</taxon>
        <taxon>Lysobacterales</taxon>
        <taxon>Rhodanobacteraceae</taxon>
        <taxon>Tahibacter</taxon>
    </lineage>
</organism>
<dbReference type="Pfam" id="PF12697">
    <property type="entry name" value="Abhydrolase_6"/>
    <property type="match status" value="1"/>
</dbReference>
<evidence type="ECO:0000313" key="3">
    <source>
        <dbReference type="Proteomes" id="UP001139971"/>
    </source>
</evidence>
<protein>
    <submittedName>
        <fullName evidence="2">Alpha/beta hydrolase</fullName>
    </submittedName>
</protein>
<feature type="domain" description="AB hydrolase-1" evidence="1">
    <location>
        <begin position="13"/>
        <end position="214"/>
    </location>
</feature>
<accession>A0A9X4BJZ0</accession>
<dbReference type="AlphaFoldDB" id="A0A9X4BJZ0"/>
<dbReference type="InterPro" id="IPR029058">
    <property type="entry name" value="AB_hydrolase_fold"/>
</dbReference>
<sequence>MRTIERAPVRDALLIHGAGGGGWEWNVWRHALGVAGWRTQAPDLMPTPAGIARTHLADYVDAMRACASSLTRPVLIGASLGGLVAAMVARDIDASALVLVNPVPPLGFAAAPTAPDARAVVPWGTARSWRGTVRAMPDADEPARLYAFRRWRDESGAVLREARAGVAVAPPACPVLVIASGRDDDVPVGASVALAHAWGATLVELPEASHVGPLLGRCAYDVALRAADWLAKSTLQLVTSATRS</sequence>